<dbReference type="EMBL" id="CAJOBC010096005">
    <property type="protein sequence ID" value="CAF4436862.1"/>
    <property type="molecule type" value="Genomic_DNA"/>
</dbReference>
<accession>A0A815YKL5</accession>
<dbReference type="Proteomes" id="UP000663829">
    <property type="component" value="Unassembled WGS sequence"/>
</dbReference>
<organism evidence="1 3">
    <name type="scientific">Didymodactylos carnosus</name>
    <dbReference type="NCBI Taxonomy" id="1234261"/>
    <lineage>
        <taxon>Eukaryota</taxon>
        <taxon>Metazoa</taxon>
        <taxon>Spiralia</taxon>
        <taxon>Gnathifera</taxon>
        <taxon>Rotifera</taxon>
        <taxon>Eurotatoria</taxon>
        <taxon>Bdelloidea</taxon>
        <taxon>Philodinida</taxon>
        <taxon>Philodinidae</taxon>
        <taxon>Didymodactylos</taxon>
    </lineage>
</organism>
<keyword evidence="3" id="KW-1185">Reference proteome</keyword>
<dbReference type="Proteomes" id="UP000681722">
    <property type="component" value="Unassembled WGS sequence"/>
</dbReference>
<name>A0A815YKL5_9BILA</name>
<proteinExistence type="predicted"/>
<reference evidence="1" key="1">
    <citation type="submission" date="2021-02" db="EMBL/GenBank/DDBJ databases">
        <authorList>
            <person name="Nowell W R."/>
        </authorList>
    </citation>
    <scope>NUCLEOTIDE SEQUENCE</scope>
</reference>
<evidence type="ECO:0000313" key="1">
    <source>
        <dbReference type="EMBL" id="CAF1572998.1"/>
    </source>
</evidence>
<dbReference type="AlphaFoldDB" id="A0A815YKL5"/>
<protein>
    <submittedName>
        <fullName evidence="1">Uncharacterized protein</fullName>
    </submittedName>
</protein>
<gene>
    <name evidence="1" type="ORF">GPM918_LOCUS40526</name>
    <name evidence="2" type="ORF">SRO942_LOCUS41477</name>
</gene>
<evidence type="ECO:0000313" key="2">
    <source>
        <dbReference type="EMBL" id="CAF4436862.1"/>
    </source>
</evidence>
<comment type="caution">
    <text evidence="1">The sequence shown here is derived from an EMBL/GenBank/DDBJ whole genome shotgun (WGS) entry which is preliminary data.</text>
</comment>
<dbReference type="EMBL" id="CAJNOQ010030151">
    <property type="protein sequence ID" value="CAF1572998.1"/>
    <property type="molecule type" value="Genomic_DNA"/>
</dbReference>
<evidence type="ECO:0000313" key="3">
    <source>
        <dbReference type="Proteomes" id="UP000663829"/>
    </source>
</evidence>
<feature type="non-terminal residue" evidence="1">
    <location>
        <position position="1"/>
    </location>
</feature>
<sequence>HDESTFRSNEISHKRWMADGHEPFFVKGRGRSLMVSDFLVAHPSSPLLRLSDSEFHSAVKKYPELSNTSGINYETNSATASIAIGTDNYFTNDVVLEEFERLFKLLPFKKEFKNCKFEVLVDNATTHTTKLCSLSDFPKREGYRCPVDFLEWMDQNGKHQRLSCYYPSDVKEGCSKGLLVIAKELGFDVNEKTKLPELKEKLSTDAAFKTVSVTTHIFIYF</sequence>